<dbReference type="PROSITE" id="PS00125">
    <property type="entry name" value="SER_THR_PHOSPHATASE"/>
    <property type="match status" value="1"/>
</dbReference>
<comment type="similarity">
    <text evidence="1">Belongs to the PPP phosphatase family.</text>
</comment>
<comment type="catalytic activity">
    <reaction evidence="1">
        <text>O-phospho-L-threonyl-[protein] + H2O = L-threonyl-[protein] + phosphate</text>
        <dbReference type="Rhea" id="RHEA:47004"/>
        <dbReference type="Rhea" id="RHEA-COMP:11060"/>
        <dbReference type="Rhea" id="RHEA-COMP:11605"/>
        <dbReference type="ChEBI" id="CHEBI:15377"/>
        <dbReference type="ChEBI" id="CHEBI:30013"/>
        <dbReference type="ChEBI" id="CHEBI:43474"/>
        <dbReference type="ChEBI" id="CHEBI:61977"/>
        <dbReference type="EC" id="3.1.3.16"/>
    </reaction>
</comment>
<name>A0A9P1IIW3_9PELO</name>
<evidence type="ECO:0000256" key="2">
    <source>
        <dbReference type="SAM" id="MobiDB-lite"/>
    </source>
</evidence>
<dbReference type="SUPFAM" id="SSF56300">
    <property type="entry name" value="Metallo-dependent phosphatases"/>
    <property type="match status" value="1"/>
</dbReference>
<comment type="caution">
    <text evidence="4">The sequence shown here is derived from an EMBL/GenBank/DDBJ whole genome shotgun (WGS) entry which is preliminary data.</text>
</comment>
<evidence type="ECO:0000313" key="4">
    <source>
        <dbReference type="EMBL" id="CAI5446329.1"/>
    </source>
</evidence>
<dbReference type="GO" id="GO:0004722">
    <property type="term" value="F:protein serine/threonine phosphatase activity"/>
    <property type="evidence" value="ECO:0007669"/>
    <property type="project" value="UniProtKB-EC"/>
</dbReference>
<dbReference type="InterPro" id="IPR050341">
    <property type="entry name" value="PP1_catalytic_subunit"/>
</dbReference>
<dbReference type="InterPro" id="IPR004843">
    <property type="entry name" value="Calcineurin-like_PHP"/>
</dbReference>
<dbReference type="EC" id="3.1.3.16" evidence="1"/>
<dbReference type="CDD" id="cd00144">
    <property type="entry name" value="MPP_PPP_family"/>
    <property type="match status" value="1"/>
</dbReference>
<dbReference type="PANTHER" id="PTHR11668">
    <property type="entry name" value="SERINE/THREONINE PROTEIN PHOSPHATASE"/>
    <property type="match status" value="1"/>
</dbReference>
<dbReference type="GO" id="GO:0005737">
    <property type="term" value="C:cytoplasm"/>
    <property type="evidence" value="ECO:0007669"/>
    <property type="project" value="TreeGrafter"/>
</dbReference>
<dbReference type="Pfam" id="PF00149">
    <property type="entry name" value="Metallophos"/>
    <property type="match status" value="1"/>
</dbReference>
<organism evidence="4 5">
    <name type="scientific">Caenorhabditis angaria</name>
    <dbReference type="NCBI Taxonomy" id="860376"/>
    <lineage>
        <taxon>Eukaryota</taxon>
        <taxon>Metazoa</taxon>
        <taxon>Ecdysozoa</taxon>
        <taxon>Nematoda</taxon>
        <taxon>Chromadorea</taxon>
        <taxon>Rhabditida</taxon>
        <taxon>Rhabditina</taxon>
        <taxon>Rhabditomorpha</taxon>
        <taxon>Rhabditoidea</taxon>
        <taxon>Rhabditidae</taxon>
        <taxon>Peloderinae</taxon>
        <taxon>Caenorhabditis</taxon>
    </lineage>
</organism>
<evidence type="ECO:0000313" key="5">
    <source>
        <dbReference type="Proteomes" id="UP001152747"/>
    </source>
</evidence>
<feature type="domain" description="Serine/threonine specific protein phosphatases" evidence="3">
    <location>
        <begin position="143"/>
        <end position="148"/>
    </location>
</feature>
<protein>
    <recommendedName>
        <fullName evidence="1">Serine/threonine-protein phosphatase</fullName>
        <ecNumber evidence="1">3.1.3.16</ecNumber>
    </recommendedName>
</protein>
<feature type="region of interest" description="Disordered" evidence="2">
    <location>
        <begin position="337"/>
        <end position="383"/>
    </location>
</feature>
<feature type="compositionally biased region" description="Basic and acidic residues" evidence="2">
    <location>
        <begin position="337"/>
        <end position="369"/>
    </location>
</feature>
<dbReference type="SMART" id="SM00156">
    <property type="entry name" value="PP2Ac"/>
    <property type="match status" value="1"/>
</dbReference>
<dbReference type="OrthoDB" id="5840512at2759"/>
<evidence type="ECO:0000256" key="1">
    <source>
        <dbReference type="RuleBase" id="RU004273"/>
    </source>
</evidence>
<keyword evidence="5" id="KW-1185">Reference proteome</keyword>
<accession>A0A9P1IIW3</accession>
<dbReference type="EMBL" id="CANHGI010000003">
    <property type="protein sequence ID" value="CAI5446329.1"/>
    <property type="molecule type" value="Genomic_DNA"/>
</dbReference>
<feature type="compositionally biased region" description="Low complexity" evidence="2">
    <location>
        <begin position="370"/>
        <end position="383"/>
    </location>
</feature>
<dbReference type="InterPro" id="IPR006186">
    <property type="entry name" value="Ser/Thr-sp_prot-phosphatase"/>
</dbReference>
<dbReference type="InterPro" id="IPR029052">
    <property type="entry name" value="Metallo-depent_PP-like"/>
</dbReference>
<dbReference type="PRINTS" id="PR00114">
    <property type="entry name" value="STPHPHTASE"/>
</dbReference>
<dbReference type="PANTHER" id="PTHR11668:SF450">
    <property type="entry name" value="SERINE_THREONINE-PROTEIN PHOSPHATASE"/>
    <property type="match status" value="1"/>
</dbReference>
<dbReference type="GO" id="GO:0005634">
    <property type="term" value="C:nucleus"/>
    <property type="evidence" value="ECO:0007669"/>
    <property type="project" value="TreeGrafter"/>
</dbReference>
<keyword evidence="1" id="KW-0378">Hydrolase</keyword>
<sequence>MPGSDENNGDKNNDEPFNVAEFCKRHLRAGCWAQEKILEYNLKELHELVNQVIEIFKQEPTLAYLSPPCTIVGDIHGQYRDLIRILNSRQGLNGKKVDANSAILCKARFMFLGDFVDRGIQSMECISLVFALKVLFPKHYILLRGNHETRTINFAYGFREELVTRMGQKDGLEIWEHFNEAFSWMPIAGLVGGKILCMHGGISPWLNSLDDIRNIPRPLVDVTENKLALDLLWSDPMDQGNINAVNEKPQFLKNPIRGLSCTFNEQAINECVKKLNIQMIVRAHQVQDNGFKFSADRKLITIFSAPRYMQENDNKGSILKVNESGAISIITLKAKPADKVANKEDIESNKKTSDSSTEDDTKKKKEPKSSKTQSITKSTSTTL</sequence>
<evidence type="ECO:0000259" key="3">
    <source>
        <dbReference type="PROSITE" id="PS00125"/>
    </source>
</evidence>
<reference evidence="4" key="1">
    <citation type="submission" date="2022-11" db="EMBL/GenBank/DDBJ databases">
        <authorList>
            <person name="Kikuchi T."/>
        </authorList>
    </citation>
    <scope>NUCLEOTIDE SEQUENCE</scope>
    <source>
        <strain evidence="4">PS1010</strain>
    </source>
</reference>
<gene>
    <name evidence="4" type="ORF">CAMP_LOCUS8966</name>
</gene>
<dbReference type="AlphaFoldDB" id="A0A9P1IIW3"/>
<dbReference type="Gene3D" id="3.60.21.10">
    <property type="match status" value="1"/>
</dbReference>
<dbReference type="Proteomes" id="UP001152747">
    <property type="component" value="Unassembled WGS sequence"/>
</dbReference>
<proteinExistence type="inferred from homology"/>